<protein>
    <submittedName>
        <fullName evidence="3">Uncharacterized protein</fullName>
    </submittedName>
</protein>
<accession>A0A8H6YH53</accession>
<keyword evidence="2" id="KW-1133">Transmembrane helix</keyword>
<evidence type="ECO:0000256" key="1">
    <source>
        <dbReference type="SAM" id="MobiDB-lite"/>
    </source>
</evidence>
<dbReference type="OrthoDB" id="3038990at2759"/>
<comment type="caution">
    <text evidence="3">The sequence shown here is derived from an EMBL/GenBank/DDBJ whole genome shotgun (WGS) entry which is preliminary data.</text>
</comment>
<feature type="compositionally biased region" description="Basic and acidic residues" evidence="1">
    <location>
        <begin position="301"/>
        <end position="317"/>
    </location>
</feature>
<dbReference type="AlphaFoldDB" id="A0A8H6YH53"/>
<evidence type="ECO:0000256" key="2">
    <source>
        <dbReference type="SAM" id="Phobius"/>
    </source>
</evidence>
<name>A0A8H6YH53_9AGAR</name>
<gene>
    <name evidence="3" type="ORF">MVEN_00869100</name>
</gene>
<keyword evidence="2" id="KW-0472">Membrane</keyword>
<dbReference type="EMBL" id="JACAZI010000006">
    <property type="protein sequence ID" value="KAF7358206.1"/>
    <property type="molecule type" value="Genomic_DNA"/>
</dbReference>
<proteinExistence type="predicted"/>
<evidence type="ECO:0000313" key="3">
    <source>
        <dbReference type="EMBL" id="KAF7358206.1"/>
    </source>
</evidence>
<reference evidence="3" key="1">
    <citation type="submission" date="2020-05" db="EMBL/GenBank/DDBJ databases">
        <title>Mycena genomes resolve the evolution of fungal bioluminescence.</title>
        <authorList>
            <person name="Tsai I.J."/>
        </authorList>
    </citation>
    <scope>NUCLEOTIDE SEQUENCE</scope>
    <source>
        <strain evidence="3">CCC161011</strain>
    </source>
</reference>
<keyword evidence="4" id="KW-1185">Reference proteome</keyword>
<feature type="transmembrane region" description="Helical" evidence="2">
    <location>
        <begin position="204"/>
        <end position="224"/>
    </location>
</feature>
<feature type="region of interest" description="Disordered" evidence="1">
    <location>
        <begin position="293"/>
        <end position="317"/>
    </location>
</feature>
<keyword evidence="2" id="KW-0812">Transmembrane</keyword>
<dbReference type="Proteomes" id="UP000620124">
    <property type="component" value="Unassembled WGS sequence"/>
</dbReference>
<sequence>MKDPVGRDVIFHCQASVGRNYPQNAHWTLRFFCLVFLVGWAILLSAWLVTDLYITNLKFHAAYPVGGCRTLGEILDCLYPIVLPSTSLLFFHRVCAIYGGARTVTVVFGFLWIAELAACISVPISTKATNIGPTRYCIIAQLAPYAGAASIISTVFDTAVFIAISYKLVGNALVDYSWPNKVRAFFRGAYLPSFSKSLLVDGQMYYMFTVVTNITTSVMIYAPVSPLYRSIPAVPNLMLNTLMACRVYRHTRLMLVQESRSVAVENVGTGARTTTIHFGYPVPQRANADSEIKDAGIPLEPIRRSSLMDDNSDQSRP</sequence>
<feature type="transmembrane region" description="Helical" evidence="2">
    <location>
        <begin position="29"/>
        <end position="50"/>
    </location>
</feature>
<feature type="transmembrane region" description="Helical" evidence="2">
    <location>
        <begin position="103"/>
        <end position="125"/>
    </location>
</feature>
<organism evidence="3 4">
    <name type="scientific">Mycena venus</name>
    <dbReference type="NCBI Taxonomy" id="2733690"/>
    <lineage>
        <taxon>Eukaryota</taxon>
        <taxon>Fungi</taxon>
        <taxon>Dikarya</taxon>
        <taxon>Basidiomycota</taxon>
        <taxon>Agaricomycotina</taxon>
        <taxon>Agaricomycetes</taxon>
        <taxon>Agaricomycetidae</taxon>
        <taxon>Agaricales</taxon>
        <taxon>Marasmiineae</taxon>
        <taxon>Mycenaceae</taxon>
        <taxon>Mycena</taxon>
    </lineage>
</organism>
<evidence type="ECO:0000313" key="4">
    <source>
        <dbReference type="Proteomes" id="UP000620124"/>
    </source>
</evidence>
<feature type="transmembrane region" description="Helical" evidence="2">
    <location>
        <begin position="145"/>
        <end position="166"/>
    </location>
</feature>